<dbReference type="SUPFAM" id="SSF57701">
    <property type="entry name" value="Zn2/Cys6 DNA-binding domain"/>
    <property type="match status" value="1"/>
</dbReference>
<dbReference type="InterPro" id="IPR036864">
    <property type="entry name" value="Zn2-C6_fun-type_DNA-bd_sf"/>
</dbReference>
<feature type="domain" description="Zn(2)-C6 fungal-type" evidence="6">
    <location>
        <begin position="4"/>
        <end position="34"/>
    </location>
</feature>
<dbReference type="AlphaFoldDB" id="A0A1F7ZMR6"/>
<keyword evidence="3" id="KW-0804">Transcription</keyword>
<sequence length="95" mass="10585">MKVACVQCRVRKVRCDATVPRCRTCERLGFQCSFQRDGSQPVGQSVPRLPAKRRGTKACLECRTMKRAIKTGAQSRREEYSDGDSEGGFHGGAIY</sequence>
<evidence type="ECO:0000313" key="8">
    <source>
        <dbReference type="Proteomes" id="UP000179179"/>
    </source>
</evidence>
<dbReference type="Gene3D" id="4.10.240.10">
    <property type="entry name" value="Zn(2)-C6 fungal-type DNA-binding domain"/>
    <property type="match status" value="1"/>
</dbReference>
<dbReference type="Pfam" id="PF00172">
    <property type="entry name" value="Zn_clus"/>
    <property type="match status" value="1"/>
</dbReference>
<dbReference type="GO" id="GO:0003677">
    <property type="term" value="F:DNA binding"/>
    <property type="evidence" value="ECO:0007669"/>
    <property type="project" value="UniProtKB-KW"/>
</dbReference>
<gene>
    <name evidence="7" type="ORF">ABOM_011030</name>
</gene>
<keyword evidence="4" id="KW-0539">Nucleus</keyword>
<feature type="region of interest" description="Disordered" evidence="5">
    <location>
        <begin position="72"/>
        <end position="95"/>
    </location>
</feature>
<keyword evidence="2" id="KW-0238">DNA-binding</keyword>
<keyword evidence="1" id="KW-0805">Transcription regulation</keyword>
<evidence type="ECO:0000256" key="2">
    <source>
        <dbReference type="ARBA" id="ARBA00023125"/>
    </source>
</evidence>
<dbReference type="GeneID" id="34454420"/>
<dbReference type="SMART" id="SM00066">
    <property type="entry name" value="GAL4"/>
    <property type="match status" value="1"/>
</dbReference>
<evidence type="ECO:0000256" key="5">
    <source>
        <dbReference type="SAM" id="MobiDB-lite"/>
    </source>
</evidence>
<dbReference type="RefSeq" id="XP_022384441.1">
    <property type="nucleotide sequence ID" value="XM_022538158.1"/>
</dbReference>
<dbReference type="GO" id="GO:0008270">
    <property type="term" value="F:zinc ion binding"/>
    <property type="evidence" value="ECO:0007669"/>
    <property type="project" value="InterPro"/>
</dbReference>
<evidence type="ECO:0000256" key="4">
    <source>
        <dbReference type="ARBA" id="ARBA00023242"/>
    </source>
</evidence>
<keyword evidence="8" id="KW-1185">Reference proteome</keyword>
<dbReference type="PROSITE" id="PS50048">
    <property type="entry name" value="ZN2_CY6_FUNGAL_2"/>
    <property type="match status" value="1"/>
</dbReference>
<dbReference type="OrthoDB" id="4356994at2759"/>
<protein>
    <recommendedName>
        <fullName evidence="6">Zn(2)-C6 fungal-type domain-containing protein</fullName>
    </recommendedName>
</protein>
<feature type="compositionally biased region" description="Gly residues" evidence="5">
    <location>
        <begin position="86"/>
        <end position="95"/>
    </location>
</feature>
<dbReference type="CDD" id="cd00067">
    <property type="entry name" value="GAL4"/>
    <property type="match status" value="1"/>
</dbReference>
<reference evidence="7 8" key="1">
    <citation type="journal article" date="2016" name="Genome Biol. Evol.">
        <title>Draft genome sequence of an aflatoxigenic Aspergillus species, A. bombycis.</title>
        <authorList>
            <person name="Moore G.G."/>
            <person name="Mack B.M."/>
            <person name="Beltz S.B."/>
            <person name="Gilbert M.K."/>
        </authorList>
    </citation>
    <scope>NUCLEOTIDE SEQUENCE [LARGE SCALE GENOMIC DNA]</scope>
    <source>
        <strain evidence="8">NRRL 26010</strain>
    </source>
</reference>
<dbReference type="PROSITE" id="PS00463">
    <property type="entry name" value="ZN2_CY6_FUNGAL_1"/>
    <property type="match status" value="1"/>
</dbReference>
<proteinExistence type="predicted"/>
<dbReference type="EMBL" id="LYCR01000133">
    <property type="protein sequence ID" value="OGM40724.1"/>
    <property type="molecule type" value="Genomic_DNA"/>
</dbReference>
<dbReference type="InterPro" id="IPR001138">
    <property type="entry name" value="Zn2Cys6_DnaBD"/>
</dbReference>
<accession>A0A1F7ZMR6</accession>
<dbReference type="STRING" id="109264.A0A1F7ZMR6"/>
<dbReference type="GO" id="GO:0000981">
    <property type="term" value="F:DNA-binding transcription factor activity, RNA polymerase II-specific"/>
    <property type="evidence" value="ECO:0007669"/>
    <property type="project" value="InterPro"/>
</dbReference>
<evidence type="ECO:0000256" key="3">
    <source>
        <dbReference type="ARBA" id="ARBA00023163"/>
    </source>
</evidence>
<name>A0A1F7ZMR6_9EURO</name>
<evidence type="ECO:0000259" key="6">
    <source>
        <dbReference type="PROSITE" id="PS50048"/>
    </source>
</evidence>
<comment type="caution">
    <text evidence="7">The sequence shown here is derived from an EMBL/GenBank/DDBJ whole genome shotgun (WGS) entry which is preliminary data.</text>
</comment>
<evidence type="ECO:0000256" key="1">
    <source>
        <dbReference type="ARBA" id="ARBA00023015"/>
    </source>
</evidence>
<dbReference type="Proteomes" id="UP000179179">
    <property type="component" value="Unassembled WGS sequence"/>
</dbReference>
<organism evidence="7 8">
    <name type="scientific">Aspergillus bombycis</name>
    <dbReference type="NCBI Taxonomy" id="109264"/>
    <lineage>
        <taxon>Eukaryota</taxon>
        <taxon>Fungi</taxon>
        <taxon>Dikarya</taxon>
        <taxon>Ascomycota</taxon>
        <taxon>Pezizomycotina</taxon>
        <taxon>Eurotiomycetes</taxon>
        <taxon>Eurotiomycetidae</taxon>
        <taxon>Eurotiales</taxon>
        <taxon>Aspergillaceae</taxon>
        <taxon>Aspergillus</taxon>
    </lineage>
</organism>
<evidence type="ECO:0000313" key="7">
    <source>
        <dbReference type="EMBL" id="OGM40724.1"/>
    </source>
</evidence>